<dbReference type="Pfam" id="PF00069">
    <property type="entry name" value="Pkinase"/>
    <property type="match status" value="1"/>
</dbReference>
<protein>
    <recommendedName>
        <fullName evidence="1">Protein kinase domain-containing protein</fullName>
    </recommendedName>
</protein>
<dbReference type="GO" id="GO:0004672">
    <property type="term" value="F:protein kinase activity"/>
    <property type="evidence" value="ECO:0007669"/>
    <property type="project" value="InterPro"/>
</dbReference>
<dbReference type="FunFam" id="1.10.510.10:FF:001345">
    <property type="entry name" value="HET-domain-containing protein"/>
    <property type="match status" value="1"/>
</dbReference>
<dbReference type="AlphaFoldDB" id="A0A7U2FBW1"/>
<evidence type="ECO:0000259" key="1">
    <source>
        <dbReference type="PROSITE" id="PS50011"/>
    </source>
</evidence>
<dbReference type="SMART" id="SM00220">
    <property type="entry name" value="S_TKc"/>
    <property type="match status" value="1"/>
</dbReference>
<reference evidence="3" key="1">
    <citation type="journal article" date="2021" name="BMC Genomics">
        <title>Chromosome-level genome assembly and manually-curated proteome of model necrotroph Parastagonospora nodorum Sn15 reveals a genome-wide trove of candidate effector homologs, and redundancy of virulence-related functions within an accessory chromosome.</title>
        <authorList>
            <person name="Bertazzoni S."/>
            <person name="Jones D.A.B."/>
            <person name="Phan H.T."/>
            <person name="Tan K.-C."/>
            <person name="Hane J.K."/>
        </authorList>
    </citation>
    <scope>NUCLEOTIDE SEQUENCE [LARGE SCALE GENOMIC DNA]</scope>
    <source>
        <strain evidence="3">SN15 / ATCC MYA-4574 / FGSC 10173)</strain>
    </source>
</reference>
<dbReference type="Proteomes" id="UP000663193">
    <property type="component" value="Chromosome 13"/>
</dbReference>
<dbReference type="InterPro" id="IPR011009">
    <property type="entry name" value="Kinase-like_dom_sf"/>
</dbReference>
<dbReference type="Gene3D" id="1.10.510.10">
    <property type="entry name" value="Transferase(Phosphotransferase) domain 1"/>
    <property type="match status" value="1"/>
</dbReference>
<accession>A0A7U2FBW1</accession>
<keyword evidence="3" id="KW-1185">Reference proteome</keyword>
<dbReference type="PANTHER" id="PTHR24359:SF37">
    <property type="entry name" value="PROTEIN KINASE DOMAIN-CONTAINING PROTEIN"/>
    <property type="match status" value="1"/>
</dbReference>
<dbReference type="EMBL" id="CP069035">
    <property type="protein sequence ID" value="QRD02408.1"/>
    <property type="molecule type" value="Genomic_DNA"/>
</dbReference>
<dbReference type="OrthoDB" id="248923at2759"/>
<dbReference type="PANTHER" id="PTHR24359">
    <property type="entry name" value="SERINE/THREONINE-PROTEIN KINASE SBK1"/>
    <property type="match status" value="1"/>
</dbReference>
<evidence type="ECO:0000313" key="3">
    <source>
        <dbReference type="Proteomes" id="UP000663193"/>
    </source>
</evidence>
<dbReference type="GO" id="GO:0005524">
    <property type="term" value="F:ATP binding"/>
    <property type="evidence" value="ECO:0007669"/>
    <property type="project" value="InterPro"/>
</dbReference>
<sequence>MKSYAAFTVHTQGQSEDSRYLVSELAQNSLQGLMLNESISPEKMAQGEGWVEQQIRGLAGALKLIHEPQDSRTGVHHDIKPDNILACGNGVTLKFTDWGCASFRASDDTPLSSPKTSARGQFPYLPPEHLGALPAGSPTGRPHDVWALGCVFTEILVWLTEGKDGHGTFAKDVYEKEGEHDCWFVGQDSTLDLSKVLKDKLDLLELSKWRNMISIIRTMFTIDPQNRITARDLVTALNDSQNPI</sequence>
<dbReference type="SUPFAM" id="SSF56112">
    <property type="entry name" value="Protein kinase-like (PK-like)"/>
    <property type="match status" value="1"/>
</dbReference>
<evidence type="ECO:0000313" key="2">
    <source>
        <dbReference type="EMBL" id="QRD02408.1"/>
    </source>
</evidence>
<feature type="domain" description="Protein kinase" evidence="1">
    <location>
        <begin position="1"/>
        <end position="244"/>
    </location>
</feature>
<dbReference type="PROSITE" id="PS50011">
    <property type="entry name" value="PROTEIN_KINASE_DOM"/>
    <property type="match status" value="1"/>
</dbReference>
<proteinExistence type="predicted"/>
<name>A0A7U2FBW1_PHANO</name>
<dbReference type="InterPro" id="IPR000719">
    <property type="entry name" value="Prot_kinase_dom"/>
</dbReference>
<organism evidence="2 3">
    <name type="scientific">Phaeosphaeria nodorum (strain SN15 / ATCC MYA-4574 / FGSC 10173)</name>
    <name type="common">Glume blotch fungus</name>
    <name type="synonym">Parastagonospora nodorum</name>
    <dbReference type="NCBI Taxonomy" id="321614"/>
    <lineage>
        <taxon>Eukaryota</taxon>
        <taxon>Fungi</taxon>
        <taxon>Dikarya</taxon>
        <taxon>Ascomycota</taxon>
        <taxon>Pezizomycotina</taxon>
        <taxon>Dothideomycetes</taxon>
        <taxon>Pleosporomycetidae</taxon>
        <taxon>Pleosporales</taxon>
        <taxon>Pleosporineae</taxon>
        <taxon>Phaeosphaeriaceae</taxon>
        <taxon>Parastagonospora</taxon>
    </lineage>
</organism>
<gene>
    <name evidence="2" type="ORF">JI435_053690</name>
</gene>
<dbReference type="VEuPathDB" id="FungiDB:JI435_053690"/>